<accession>A0A9Q9FEA0</accession>
<sequence>MKLNVKKALIALVAIVAVVVIGFTISPMNKQEGDKSITITILNDETKETLLENKVLKTDADSLGDVLVQYKDELQLEAEESEYGLYITGFLGLSAKENGATGPWWMYSYESPSQGLEMPIGQAPGVDSLMIHDGDMVTFSYTSNMGW</sequence>
<evidence type="ECO:0000313" key="1">
    <source>
        <dbReference type="EMBL" id="UUF08128.1"/>
    </source>
</evidence>
<dbReference type="RefSeq" id="WP_055245177.1">
    <property type="nucleotide sequence ID" value="NZ_CP071250.1"/>
</dbReference>
<name>A0A9Q9FEA0_9FIRM</name>
<organism evidence="1 2">
    <name type="scientific">Turicibacter bilis</name>
    <dbReference type="NCBI Taxonomy" id="2735723"/>
    <lineage>
        <taxon>Bacteria</taxon>
        <taxon>Bacillati</taxon>
        <taxon>Bacillota</taxon>
        <taxon>Erysipelotrichia</taxon>
        <taxon>Erysipelotrichales</taxon>
        <taxon>Turicibacteraceae</taxon>
        <taxon>Turicibacter</taxon>
    </lineage>
</organism>
<evidence type="ECO:0000313" key="2">
    <source>
        <dbReference type="Proteomes" id="UP001058072"/>
    </source>
</evidence>
<dbReference type="Gene3D" id="2.170.130.30">
    <property type="match status" value="1"/>
</dbReference>
<proteinExistence type="predicted"/>
<reference evidence="1" key="1">
    <citation type="submission" date="2021-03" db="EMBL/GenBank/DDBJ databases">
        <title>Comparative Genomics and Metabolomics in the genus Turicibacter.</title>
        <authorList>
            <person name="Maki J."/>
            <person name="Looft T."/>
        </authorList>
    </citation>
    <scope>NUCLEOTIDE SEQUENCE</scope>
    <source>
        <strain evidence="1">ISU324</strain>
    </source>
</reference>
<protein>
    <submittedName>
        <fullName evidence="1">DUF4430 domain-containing protein</fullName>
    </submittedName>
</protein>
<dbReference type="EMBL" id="CP071250">
    <property type="protein sequence ID" value="UUF08128.1"/>
    <property type="molecule type" value="Genomic_DNA"/>
</dbReference>
<dbReference type="Proteomes" id="UP001058072">
    <property type="component" value="Chromosome"/>
</dbReference>
<gene>
    <name evidence="1" type="ORF">J0J70_11020</name>
</gene>
<dbReference type="AlphaFoldDB" id="A0A9Q9FEA0"/>